<sequence length="80" mass="8700">MARSRVILGDRPPSYVSRATLAAELDMSESTVDAYVQRGLLPKPFKWGGSVRWSWADVQACLDAQVAGGDDPFMNGVDNV</sequence>
<dbReference type="AlphaFoldDB" id="A0A225NBD6"/>
<gene>
    <name evidence="1" type="ORF">ATO3_25560</name>
</gene>
<dbReference type="InterPro" id="IPR009061">
    <property type="entry name" value="DNA-bd_dom_put_sf"/>
</dbReference>
<comment type="caution">
    <text evidence="1">The sequence shown here is derived from an EMBL/GenBank/DDBJ whole genome shotgun (WGS) entry which is preliminary data.</text>
</comment>
<reference evidence="1 2" key="1">
    <citation type="submission" date="2013-04" db="EMBL/GenBank/DDBJ databases">
        <title>Oceanicola sp. 22II1-22F33 Genome Sequencing.</title>
        <authorList>
            <person name="Lai Q."/>
            <person name="Li G."/>
            <person name="Shao Z."/>
        </authorList>
    </citation>
    <scope>NUCLEOTIDE SEQUENCE [LARGE SCALE GENOMIC DNA]</scope>
    <source>
        <strain evidence="1 2">22II1-22F33</strain>
    </source>
</reference>
<dbReference type="OrthoDB" id="8452166at2"/>
<dbReference type="EMBL" id="AQQR01000026">
    <property type="protein sequence ID" value="OWU67800.1"/>
    <property type="molecule type" value="Genomic_DNA"/>
</dbReference>
<dbReference type="SUPFAM" id="SSF46955">
    <property type="entry name" value="Putative DNA-binding domain"/>
    <property type="match status" value="1"/>
</dbReference>
<accession>A0A225NBD6</accession>
<name>A0A225NBD6_9RHOB</name>
<dbReference type="Proteomes" id="UP000215377">
    <property type="component" value="Unassembled WGS sequence"/>
</dbReference>
<dbReference type="Gene3D" id="1.10.238.160">
    <property type="match status" value="1"/>
</dbReference>
<protein>
    <submittedName>
        <fullName evidence="1">Transcriptional regulator</fullName>
    </submittedName>
</protein>
<organism evidence="1 2">
    <name type="scientific">Marinibacterium profundimaris</name>
    <dbReference type="NCBI Taxonomy" id="1679460"/>
    <lineage>
        <taxon>Bacteria</taxon>
        <taxon>Pseudomonadati</taxon>
        <taxon>Pseudomonadota</taxon>
        <taxon>Alphaproteobacteria</taxon>
        <taxon>Rhodobacterales</taxon>
        <taxon>Paracoccaceae</taxon>
        <taxon>Marinibacterium</taxon>
    </lineage>
</organism>
<keyword evidence="2" id="KW-1185">Reference proteome</keyword>
<evidence type="ECO:0000313" key="1">
    <source>
        <dbReference type="EMBL" id="OWU67800.1"/>
    </source>
</evidence>
<evidence type="ECO:0000313" key="2">
    <source>
        <dbReference type="Proteomes" id="UP000215377"/>
    </source>
</evidence>
<proteinExistence type="predicted"/>